<evidence type="ECO:0000256" key="1">
    <source>
        <dbReference type="SAM" id="MobiDB-lite"/>
    </source>
</evidence>
<protein>
    <submittedName>
        <fullName evidence="3">Uncharacterized protein</fullName>
    </submittedName>
</protein>
<organism evidence="3 4">
    <name type="scientific">Ascodesmis nigricans</name>
    <dbReference type="NCBI Taxonomy" id="341454"/>
    <lineage>
        <taxon>Eukaryota</taxon>
        <taxon>Fungi</taxon>
        <taxon>Dikarya</taxon>
        <taxon>Ascomycota</taxon>
        <taxon>Pezizomycotina</taxon>
        <taxon>Pezizomycetes</taxon>
        <taxon>Pezizales</taxon>
        <taxon>Ascodesmidaceae</taxon>
        <taxon>Ascodesmis</taxon>
    </lineage>
</organism>
<dbReference type="InParanoid" id="A0A4S2N7S2"/>
<keyword evidence="2" id="KW-0812">Transmembrane</keyword>
<proteinExistence type="predicted"/>
<dbReference type="Proteomes" id="UP000298138">
    <property type="component" value="Unassembled WGS sequence"/>
</dbReference>
<feature type="region of interest" description="Disordered" evidence="1">
    <location>
        <begin position="69"/>
        <end position="122"/>
    </location>
</feature>
<gene>
    <name evidence="3" type="ORF">EX30DRAFT_21810</name>
</gene>
<reference evidence="3 4" key="1">
    <citation type="submission" date="2019-04" db="EMBL/GenBank/DDBJ databases">
        <title>Comparative genomics and transcriptomics to analyze fruiting body development in filamentous ascomycetes.</title>
        <authorList>
            <consortium name="DOE Joint Genome Institute"/>
            <person name="Lutkenhaus R."/>
            <person name="Traeger S."/>
            <person name="Breuer J."/>
            <person name="Kuo A."/>
            <person name="Lipzen A."/>
            <person name="Pangilinan J."/>
            <person name="Dilworth D."/>
            <person name="Sandor L."/>
            <person name="Poggeler S."/>
            <person name="Barry K."/>
            <person name="Grigoriev I.V."/>
            <person name="Nowrousian M."/>
        </authorList>
    </citation>
    <scope>NUCLEOTIDE SEQUENCE [LARGE SCALE GENOMIC DNA]</scope>
    <source>
        <strain evidence="3 4">CBS 389.68</strain>
    </source>
</reference>
<evidence type="ECO:0000256" key="2">
    <source>
        <dbReference type="SAM" id="Phobius"/>
    </source>
</evidence>
<accession>A0A4S2N7S2</accession>
<name>A0A4S2N7S2_9PEZI</name>
<keyword evidence="2" id="KW-1133">Transmembrane helix</keyword>
<evidence type="ECO:0000313" key="4">
    <source>
        <dbReference type="Proteomes" id="UP000298138"/>
    </source>
</evidence>
<feature type="transmembrane region" description="Helical" evidence="2">
    <location>
        <begin position="6"/>
        <end position="25"/>
    </location>
</feature>
<keyword evidence="2" id="KW-0472">Membrane</keyword>
<evidence type="ECO:0000313" key="3">
    <source>
        <dbReference type="EMBL" id="TGZ85357.1"/>
    </source>
</evidence>
<keyword evidence="4" id="KW-1185">Reference proteome</keyword>
<sequence length="155" mass="17055">MLGCHVFFSALSAIAFSSLIFFSTFELGRGKHLHPQPGTAQYPLSSSFSSPLSSPFSLPSSFPHTSIFSSSPKNHSLTHPSQPPCPQSAHTDHRLPFPSTPQIIHPSAHHPPPRPPTALPQLPQLRSTAASTFVWTSLRMVAPTVWSESWERRVR</sequence>
<dbReference type="AlphaFoldDB" id="A0A4S2N7S2"/>
<dbReference type="EMBL" id="ML220112">
    <property type="protein sequence ID" value="TGZ85357.1"/>
    <property type="molecule type" value="Genomic_DNA"/>
</dbReference>